<comment type="caution">
    <text evidence="5">The sequence shown here is derived from an EMBL/GenBank/DDBJ whole genome shotgun (WGS) entry which is preliminary data.</text>
</comment>
<dbReference type="EMBL" id="WWCW01000002">
    <property type="protein sequence ID" value="MYM85781.1"/>
    <property type="molecule type" value="Genomic_DNA"/>
</dbReference>
<evidence type="ECO:0000313" key="6">
    <source>
        <dbReference type="Proteomes" id="UP000470302"/>
    </source>
</evidence>
<feature type="repeat" description="TPR" evidence="3">
    <location>
        <begin position="164"/>
        <end position="197"/>
    </location>
</feature>
<reference evidence="5 6" key="1">
    <citation type="submission" date="2020-01" db="EMBL/GenBank/DDBJ databases">
        <title>Novel species isolated from a subtropical stream in China.</title>
        <authorList>
            <person name="Lu H."/>
        </authorList>
    </citation>
    <scope>NUCLEOTIDE SEQUENCE [LARGE SCALE GENOMIC DNA]</scope>
    <source>
        <strain evidence="5 6">FT82W</strain>
    </source>
</reference>
<dbReference type="Gene3D" id="1.25.40.10">
    <property type="entry name" value="Tetratricopeptide repeat domain"/>
    <property type="match status" value="2"/>
</dbReference>
<dbReference type="Proteomes" id="UP000470302">
    <property type="component" value="Unassembled WGS sequence"/>
</dbReference>
<feature type="chain" id="PRO_5032521230" evidence="4">
    <location>
        <begin position="19"/>
        <end position="396"/>
    </location>
</feature>
<feature type="repeat" description="TPR" evidence="3">
    <location>
        <begin position="28"/>
        <end position="61"/>
    </location>
</feature>
<dbReference type="InterPro" id="IPR019734">
    <property type="entry name" value="TPR_rpt"/>
</dbReference>
<dbReference type="PROSITE" id="PS50005">
    <property type="entry name" value="TPR"/>
    <property type="match status" value="2"/>
</dbReference>
<dbReference type="Pfam" id="PF13432">
    <property type="entry name" value="TPR_16"/>
    <property type="match status" value="1"/>
</dbReference>
<evidence type="ECO:0000313" key="5">
    <source>
        <dbReference type="EMBL" id="MYM85781.1"/>
    </source>
</evidence>
<keyword evidence="3" id="KW-0802">TPR repeat</keyword>
<dbReference type="AlphaFoldDB" id="A0A845FW72"/>
<feature type="signal peptide" evidence="4">
    <location>
        <begin position="1"/>
        <end position="18"/>
    </location>
</feature>
<dbReference type="InterPro" id="IPR051722">
    <property type="entry name" value="Endocytosis_PI4K-reg_protein"/>
</dbReference>
<keyword evidence="4" id="KW-0732">Signal</keyword>
<dbReference type="SMART" id="SM00028">
    <property type="entry name" value="TPR"/>
    <property type="match status" value="4"/>
</dbReference>
<evidence type="ECO:0000256" key="3">
    <source>
        <dbReference type="PROSITE-ProRule" id="PRU00339"/>
    </source>
</evidence>
<gene>
    <name evidence="5" type="ORF">GTP91_01155</name>
</gene>
<dbReference type="SUPFAM" id="SSF48452">
    <property type="entry name" value="TPR-like"/>
    <property type="match status" value="2"/>
</dbReference>
<evidence type="ECO:0000256" key="1">
    <source>
        <dbReference type="ARBA" id="ARBA00002550"/>
    </source>
</evidence>
<evidence type="ECO:0000256" key="4">
    <source>
        <dbReference type="SAM" id="SignalP"/>
    </source>
</evidence>
<dbReference type="PANTHER" id="PTHR23083">
    <property type="entry name" value="TETRATRICOPEPTIDE REPEAT PROTEIN, TPR"/>
    <property type="match status" value="1"/>
</dbReference>
<sequence length="396" mass="42998">MKKIRVLTMVLALAGAHADATVLPNEAAQPLVQEGEVLTAQGKFQEALNKFSAAAKADPAASMPLSHFAHVLMVASLNADGANAAKLRQQSEGAARQALRLDSADPLAQEVLRRLADGKSTQLHEPSMDVLKVVQEGEVLYHGRKLDEARAKYEQAAKMDPLYSSVLVFIGDTYYVQQNMPEAETWFRKAAELEPLNGQAWRFLSDALAQQGKRAAAEAALLSGIAAQPSQRPTWDKLASLRGAQGYPLTALQMKRKASAVMDPATGKFTINLDPAFSGPAEQKGTDGAVWLMLAATESNLRGKNRADNVADKPFAIELASWEGAMKVADELAAKGNGEVADPNLKTMHMLAKAGQLETALMLLQYKESWRPEFEAWKRGHPDGIRKFVDVYGLRP</sequence>
<accession>A0A845FW72</accession>
<name>A0A845FW72_9BURK</name>
<dbReference type="InterPro" id="IPR011990">
    <property type="entry name" value="TPR-like_helical_dom_sf"/>
</dbReference>
<proteinExistence type="inferred from homology"/>
<dbReference type="PANTHER" id="PTHR23083:SF464">
    <property type="entry name" value="TETRATRICOPEPTIDE REPEAT DOMAIN 7, ISOFORM A"/>
    <property type="match status" value="1"/>
</dbReference>
<evidence type="ECO:0000256" key="2">
    <source>
        <dbReference type="ARBA" id="ARBA00038251"/>
    </source>
</evidence>
<comment type="function">
    <text evidence="1">Involved in endocytosis.</text>
</comment>
<comment type="similarity">
    <text evidence="2">Belongs to the YPP1 family.</text>
</comment>
<dbReference type="RefSeq" id="WP_161095115.1">
    <property type="nucleotide sequence ID" value="NZ_WWCW01000002.1"/>
</dbReference>
<protein>
    <submittedName>
        <fullName evidence="5">Tetratricopeptide repeat protein</fullName>
    </submittedName>
</protein>
<organism evidence="5 6">
    <name type="scientific">Duganella vulcania</name>
    <dbReference type="NCBI Taxonomy" id="2692166"/>
    <lineage>
        <taxon>Bacteria</taxon>
        <taxon>Pseudomonadati</taxon>
        <taxon>Pseudomonadota</taxon>
        <taxon>Betaproteobacteria</taxon>
        <taxon>Burkholderiales</taxon>
        <taxon>Oxalobacteraceae</taxon>
        <taxon>Telluria group</taxon>
        <taxon>Duganella</taxon>
    </lineage>
</organism>